<dbReference type="InterPro" id="IPR043168">
    <property type="entry name" value="DegV_C"/>
</dbReference>
<dbReference type="PANTHER" id="PTHR33434:SF3">
    <property type="entry name" value="DEGV DOMAIN-CONTAINING PROTEIN YITS"/>
    <property type="match status" value="1"/>
</dbReference>
<reference evidence="4 5" key="1">
    <citation type="submission" date="2015-09" db="EMBL/GenBank/DDBJ databases">
        <title>Draft genome sequence of a Caloramator mitchellensis, a moderate thermophile from the Great Artesian Basin of Australia.</title>
        <authorList>
            <person name="Patel B.K."/>
        </authorList>
    </citation>
    <scope>NUCLEOTIDE SEQUENCE [LARGE SCALE GENOMIC DNA]</scope>
    <source>
        <strain evidence="4 5">VF08</strain>
    </source>
</reference>
<dbReference type="NCBIfam" id="TIGR00762">
    <property type="entry name" value="DegV"/>
    <property type="match status" value="1"/>
</dbReference>
<organism evidence="4 5">
    <name type="scientific">Caloramator mitchellensis</name>
    <dbReference type="NCBI Taxonomy" id="908809"/>
    <lineage>
        <taxon>Bacteria</taxon>
        <taxon>Bacillati</taxon>
        <taxon>Bacillota</taxon>
        <taxon>Clostridia</taxon>
        <taxon>Eubacteriales</taxon>
        <taxon>Clostridiaceae</taxon>
        <taxon>Caloramator</taxon>
    </lineage>
</organism>
<dbReference type="SUPFAM" id="SSF82549">
    <property type="entry name" value="DAK1/DegV-like"/>
    <property type="match status" value="1"/>
</dbReference>
<dbReference type="Pfam" id="PF02645">
    <property type="entry name" value="DegV"/>
    <property type="match status" value="1"/>
</dbReference>
<keyword evidence="5" id="KW-1185">Reference proteome</keyword>
<protein>
    <submittedName>
        <fullName evidence="4">DegV domain-containing protein</fullName>
    </submittedName>
</protein>
<dbReference type="GO" id="GO:0008289">
    <property type="term" value="F:lipid binding"/>
    <property type="evidence" value="ECO:0007669"/>
    <property type="project" value="UniProtKB-KW"/>
</dbReference>
<dbReference type="InterPro" id="IPR050270">
    <property type="entry name" value="DegV_domain_contain"/>
</dbReference>
<dbReference type="InterPro" id="IPR003797">
    <property type="entry name" value="DegV"/>
</dbReference>
<name>A0A0R3JZW2_CALMK</name>
<evidence type="ECO:0000313" key="5">
    <source>
        <dbReference type="Proteomes" id="UP000052015"/>
    </source>
</evidence>
<keyword evidence="2" id="KW-0446">Lipid-binding</keyword>
<feature type="coiled-coil region" evidence="3">
    <location>
        <begin position="232"/>
        <end position="259"/>
    </location>
</feature>
<dbReference type="STRING" id="908809.ABG79_01289"/>
<dbReference type="OrthoDB" id="9781230at2"/>
<evidence type="ECO:0000256" key="1">
    <source>
        <dbReference type="ARBA" id="ARBA00003238"/>
    </source>
</evidence>
<dbReference type="PANTHER" id="PTHR33434">
    <property type="entry name" value="DEGV DOMAIN-CONTAINING PROTEIN DR_1986-RELATED"/>
    <property type="match status" value="1"/>
</dbReference>
<sequence>MEKIALLTDSSCDIPKDLLNKFGINVVSLRIIYNDKEYRDGVDITPQEIYSNLDSEIPKTSMPSPSDVLNKFNELKEKGFTHCIAITISSGLSGTYDMFKLIEKEIEDLKISVIDSKILSTGLGHLVLEAAKLVSQNVNFEKIVEILENLRHKTKGFFIVDTLEYLKKGGRISSFSAKIGSLLNIKPVISIDELGKYFMFAKVRGKNQAIQKMLDELKSACENTLVNVGIPHANAELEAIELAKKIKEIKNVKEILINEVSPALSVHSGPGLLGLTFMPVEN</sequence>
<dbReference type="Proteomes" id="UP000052015">
    <property type="component" value="Unassembled WGS sequence"/>
</dbReference>
<dbReference type="EMBL" id="LKHP01000006">
    <property type="protein sequence ID" value="KRQ86798.1"/>
    <property type="molecule type" value="Genomic_DNA"/>
</dbReference>
<keyword evidence="3" id="KW-0175">Coiled coil</keyword>
<accession>A0A0R3JZW2</accession>
<comment type="function">
    <text evidence="1">May bind long-chain fatty acids, such as palmitate, and may play a role in lipid transport or fatty acid metabolism.</text>
</comment>
<dbReference type="RefSeq" id="WP_057978311.1">
    <property type="nucleotide sequence ID" value="NZ_LKHP01000006.1"/>
</dbReference>
<gene>
    <name evidence="4" type="ORF">ABG79_01289</name>
</gene>
<dbReference type="AlphaFoldDB" id="A0A0R3JZW2"/>
<dbReference type="Gene3D" id="3.30.1180.10">
    <property type="match status" value="1"/>
</dbReference>
<dbReference type="Gene3D" id="3.40.50.10170">
    <property type="match status" value="1"/>
</dbReference>
<evidence type="ECO:0000256" key="2">
    <source>
        <dbReference type="ARBA" id="ARBA00023121"/>
    </source>
</evidence>
<proteinExistence type="predicted"/>
<comment type="caution">
    <text evidence="4">The sequence shown here is derived from an EMBL/GenBank/DDBJ whole genome shotgun (WGS) entry which is preliminary data.</text>
</comment>
<dbReference type="PROSITE" id="PS51482">
    <property type="entry name" value="DEGV"/>
    <property type="match status" value="1"/>
</dbReference>
<evidence type="ECO:0000313" key="4">
    <source>
        <dbReference type="EMBL" id="KRQ86798.1"/>
    </source>
</evidence>
<evidence type="ECO:0000256" key="3">
    <source>
        <dbReference type="SAM" id="Coils"/>
    </source>
</evidence>